<sequence>MDVIIETERLNLRQLCDEDWRLFHSLQSEPSVIALCFDKPSEFEIKKNFESRLPQWNIDSEHWLCLMIIDQKSQMKVGVTGFRLSEGVAEVGYLLLPEFHGQGYATESLEAVLGWGDQLGVISGFQAVVTQGNTASERVLQKCGFYLSKKVENAYEIGGKLFDDHVYVRAGNQTN</sequence>
<feature type="domain" description="N-acetyltransferase" evidence="1">
    <location>
        <begin position="10"/>
        <end position="163"/>
    </location>
</feature>
<reference evidence="2 3" key="1">
    <citation type="submission" date="2020-01" db="EMBL/GenBank/DDBJ databases">
        <title>Whole genome and functional gene identification of agarase of Vibrio HN897.</title>
        <authorList>
            <person name="Liu Y."/>
            <person name="Zhao Z."/>
        </authorList>
    </citation>
    <scope>NUCLEOTIDE SEQUENCE [LARGE SCALE GENOMIC DNA]</scope>
    <source>
        <strain evidence="2 3">HN897</strain>
    </source>
</reference>
<dbReference type="PANTHER" id="PTHR43792">
    <property type="entry name" value="GNAT FAMILY, PUTATIVE (AFU_ORTHOLOGUE AFUA_3G00765)-RELATED-RELATED"/>
    <property type="match status" value="1"/>
</dbReference>
<dbReference type="AlphaFoldDB" id="A0A7Z2T626"/>
<keyword evidence="3" id="KW-1185">Reference proteome</keyword>
<dbReference type="Pfam" id="PF13302">
    <property type="entry name" value="Acetyltransf_3"/>
    <property type="match status" value="1"/>
</dbReference>
<name>A0A7Z2T626_9VIBR</name>
<evidence type="ECO:0000313" key="3">
    <source>
        <dbReference type="Proteomes" id="UP000464262"/>
    </source>
</evidence>
<keyword evidence="2" id="KW-0808">Transferase</keyword>
<dbReference type="Proteomes" id="UP000464262">
    <property type="component" value="Chromosome 2"/>
</dbReference>
<dbReference type="Gene3D" id="3.40.630.30">
    <property type="match status" value="1"/>
</dbReference>
<evidence type="ECO:0000259" key="1">
    <source>
        <dbReference type="PROSITE" id="PS51186"/>
    </source>
</evidence>
<protein>
    <submittedName>
        <fullName evidence="2">GNAT family N-acetyltransferase</fullName>
    </submittedName>
</protein>
<dbReference type="InterPro" id="IPR016181">
    <property type="entry name" value="Acyl_CoA_acyltransferase"/>
</dbReference>
<evidence type="ECO:0000313" key="2">
    <source>
        <dbReference type="EMBL" id="QIA65069.1"/>
    </source>
</evidence>
<dbReference type="SUPFAM" id="SSF55729">
    <property type="entry name" value="Acyl-CoA N-acyltransferases (Nat)"/>
    <property type="match status" value="1"/>
</dbReference>
<dbReference type="PROSITE" id="PS51186">
    <property type="entry name" value="GNAT"/>
    <property type="match status" value="1"/>
</dbReference>
<proteinExistence type="predicted"/>
<dbReference type="EMBL" id="CP047476">
    <property type="protein sequence ID" value="QIA65069.1"/>
    <property type="molecule type" value="Genomic_DNA"/>
</dbReference>
<dbReference type="RefSeq" id="WP_164649968.1">
    <property type="nucleotide sequence ID" value="NZ_CP047476.1"/>
</dbReference>
<gene>
    <name evidence="2" type="ORF">GT360_16020</name>
</gene>
<dbReference type="GO" id="GO:0016747">
    <property type="term" value="F:acyltransferase activity, transferring groups other than amino-acyl groups"/>
    <property type="evidence" value="ECO:0007669"/>
    <property type="project" value="InterPro"/>
</dbReference>
<organism evidence="2 3">
    <name type="scientific">Vibrio astriarenae</name>
    <dbReference type="NCBI Taxonomy" id="1481923"/>
    <lineage>
        <taxon>Bacteria</taxon>
        <taxon>Pseudomonadati</taxon>
        <taxon>Pseudomonadota</taxon>
        <taxon>Gammaproteobacteria</taxon>
        <taxon>Vibrionales</taxon>
        <taxon>Vibrionaceae</taxon>
        <taxon>Vibrio</taxon>
    </lineage>
</organism>
<dbReference type="InterPro" id="IPR051531">
    <property type="entry name" value="N-acetyltransferase"/>
</dbReference>
<dbReference type="PANTHER" id="PTHR43792:SF1">
    <property type="entry name" value="N-ACETYLTRANSFERASE DOMAIN-CONTAINING PROTEIN"/>
    <property type="match status" value="1"/>
</dbReference>
<dbReference type="KEGG" id="vas:GT360_16020"/>
<dbReference type="InterPro" id="IPR000182">
    <property type="entry name" value="GNAT_dom"/>
</dbReference>
<accession>A0A7Z2T626</accession>
<dbReference type="CDD" id="cd04301">
    <property type="entry name" value="NAT_SF"/>
    <property type="match status" value="1"/>
</dbReference>